<organism evidence="2 3">
    <name type="scientific">Trichogramma kaykai</name>
    <dbReference type="NCBI Taxonomy" id="54128"/>
    <lineage>
        <taxon>Eukaryota</taxon>
        <taxon>Metazoa</taxon>
        <taxon>Ecdysozoa</taxon>
        <taxon>Arthropoda</taxon>
        <taxon>Hexapoda</taxon>
        <taxon>Insecta</taxon>
        <taxon>Pterygota</taxon>
        <taxon>Neoptera</taxon>
        <taxon>Endopterygota</taxon>
        <taxon>Hymenoptera</taxon>
        <taxon>Apocrita</taxon>
        <taxon>Proctotrupomorpha</taxon>
        <taxon>Chalcidoidea</taxon>
        <taxon>Trichogrammatidae</taxon>
        <taxon>Trichogramma</taxon>
    </lineage>
</organism>
<dbReference type="InterPro" id="IPR043502">
    <property type="entry name" value="DNA/RNA_pol_sf"/>
</dbReference>
<proteinExistence type="predicted"/>
<dbReference type="SUPFAM" id="SSF56672">
    <property type="entry name" value="DNA/RNA polymerases"/>
    <property type="match status" value="1"/>
</dbReference>
<sequence>MGSRPQSHHPTAHCVCLTPPARFWRELSATASRPSWRAQVASRTSFRRGRSTVDAIQTVVSTARKALEGNRWLDGTIEYCAVVTLDVKNAFNSVQWNNILNALSRIHTPEYLMRIINSYFQARVLNYSTDDGPESCSVAAGVPQGSVLGPTLWNVMYDAILQLEFQSGVQIIGFADDIALVGVAKYL</sequence>
<keyword evidence="3" id="KW-1185">Reference proteome</keyword>
<protein>
    <recommendedName>
        <fullName evidence="1">Reverse transcriptase domain-containing protein</fullName>
    </recommendedName>
</protein>
<dbReference type="EMBL" id="JBJJXI010000134">
    <property type="protein sequence ID" value="KAL3388310.1"/>
    <property type="molecule type" value="Genomic_DNA"/>
</dbReference>
<dbReference type="GO" id="GO:0071897">
    <property type="term" value="P:DNA biosynthetic process"/>
    <property type="evidence" value="ECO:0007669"/>
    <property type="project" value="UniProtKB-ARBA"/>
</dbReference>
<evidence type="ECO:0000259" key="1">
    <source>
        <dbReference type="PROSITE" id="PS50878"/>
    </source>
</evidence>
<accession>A0ABD2W5G2</accession>
<dbReference type="AlphaFoldDB" id="A0ABD2W5G2"/>
<gene>
    <name evidence="2" type="ORF">TKK_016542</name>
</gene>
<reference evidence="2 3" key="1">
    <citation type="journal article" date="2024" name="bioRxiv">
        <title>A reference genome for Trichogramma kaykai: A tiny desert-dwelling parasitoid wasp with competing sex-ratio distorters.</title>
        <authorList>
            <person name="Culotta J."/>
            <person name="Lindsey A.R."/>
        </authorList>
    </citation>
    <scope>NUCLEOTIDE SEQUENCE [LARGE SCALE GENOMIC DNA]</scope>
    <source>
        <strain evidence="2 3">KSX58</strain>
    </source>
</reference>
<comment type="caution">
    <text evidence="2">The sequence shown here is derived from an EMBL/GenBank/DDBJ whole genome shotgun (WGS) entry which is preliminary data.</text>
</comment>
<dbReference type="Proteomes" id="UP001627154">
    <property type="component" value="Unassembled WGS sequence"/>
</dbReference>
<evidence type="ECO:0000313" key="3">
    <source>
        <dbReference type="Proteomes" id="UP001627154"/>
    </source>
</evidence>
<evidence type="ECO:0000313" key="2">
    <source>
        <dbReference type="EMBL" id="KAL3388310.1"/>
    </source>
</evidence>
<dbReference type="Pfam" id="PF00078">
    <property type="entry name" value="RVT_1"/>
    <property type="match status" value="1"/>
</dbReference>
<feature type="domain" description="Reverse transcriptase" evidence="1">
    <location>
        <begin position="1"/>
        <end position="187"/>
    </location>
</feature>
<dbReference type="PANTHER" id="PTHR19446">
    <property type="entry name" value="REVERSE TRANSCRIPTASES"/>
    <property type="match status" value="1"/>
</dbReference>
<dbReference type="PROSITE" id="PS50878">
    <property type="entry name" value="RT_POL"/>
    <property type="match status" value="1"/>
</dbReference>
<name>A0ABD2W5G2_9HYME</name>
<dbReference type="InterPro" id="IPR000477">
    <property type="entry name" value="RT_dom"/>
</dbReference>